<evidence type="ECO:0000256" key="1">
    <source>
        <dbReference type="ARBA" id="ARBA00004123"/>
    </source>
</evidence>
<reference evidence="8" key="2">
    <citation type="submission" date="2019-07" db="EMBL/GenBank/DDBJ databases">
        <authorList>
            <person name="Yang Y."/>
            <person name="Bocs S."/>
            <person name="Baudouin L."/>
        </authorList>
    </citation>
    <scope>NUCLEOTIDE SEQUENCE</scope>
    <source>
        <tissue evidence="8">Spear leaf of Hainan Tall coconut</tissue>
    </source>
</reference>
<feature type="compositionally biased region" description="Low complexity" evidence="6">
    <location>
        <begin position="178"/>
        <end position="188"/>
    </location>
</feature>
<dbReference type="Gene3D" id="2.170.150.80">
    <property type="entry name" value="NAC domain"/>
    <property type="match status" value="1"/>
</dbReference>
<dbReference type="PANTHER" id="PTHR31719">
    <property type="entry name" value="NAC TRANSCRIPTION FACTOR 56"/>
    <property type="match status" value="1"/>
</dbReference>
<dbReference type="Pfam" id="PF02365">
    <property type="entry name" value="NAM"/>
    <property type="match status" value="1"/>
</dbReference>
<dbReference type="SUPFAM" id="SSF101941">
    <property type="entry name" value="NAC domain"/>
    <property type="match status" value="1"/>
</dbReference>
<feature type="compositionally biased region" description="Low complexity" evidence="6">
    <location>
        <begin position="312"/>
        <end position="344"/>
    </location>
</feature>
<dbReference type="GO" id="GO:0003677">
    <property type="term" value="F:DNA binding"/>
    <property type="evidence" value="ECO:0007669"/>
    <property type="project" value="UniProtKB-KW"/>
</dbReference>
<protein>
    <submittedName>
        <fullName evidence="8">NAC transcription factor NAM-2</fullName>
    </submittedName>
</protein>
<dbReference type="OrthoDB" id="1921961at2759"/>
<feature type="region of interest" description="Disordered" evidence="6">
    <location>
        <begin position="251"/>
        <end position="344"/>
    </location>
</feature>
<evidence type="ECO:0000313" key="9">
    <source>
        <dbReference type="Proteomes" id="UP000797356"/>
    </source>
</evidence>
<dbReference type="PANTHER" id="PTHR31719:SF43">
    <property type="entry name" value="NAC TRANSCRIPTION FACTOR 56"/>
    <property type="match status" value="1"/>
</dbReference>
<feature type="domain" description="NAC" evidence="7">
    <location>
        <begin position="18"/>
        <end position="177"/>
    </location>
</feature>
<evidence type="ECO:0000313" key="8">
    <source>
        <dbReference type="EMBL" id="KAG1368179.1"/>
    </source>
</evidence>
<gene>
    <name evidence="8" type="ORF">COCNU_14G006470</name>
</gene>
<keyword evidence="2" id="KW-0805">Transcription regulation</keyword>
<dbReference type="GO" id="GO:0006355">
    <property type="term" value="P:regulation of DNA-templated transcription"/>
    <property type="evidence" value="ECO:0007669"/>
    <property type="project" value="InterPro"/>
</dbReference>
<keyword evidence="5" id="KW-0539">Nucleus</keyword>
<name>A0A8K0IWJ5_COCNU</name>
<organism evidence="8 9">
    <name type="scientific">Cocos nucifera</name>
    <name type="common">Coconut palm</name>
    <dbReference type="NCBI Taxonomy" id="13894"/>
    <lineage>
        <taxon>Eukaryota</taxon>
        <taxon>Viridiplantae</taxon>
        <taxon>Streptophyta</taxon>
        <taxon>Embryophyta</taxon>
        <taxon>Tracheophyta</taxon>
        <taxon>Spermatophyta</taxon>
        <taxon>Magnoliopsida</taxon>
        <taxon>Liliopsida</taxon>
        <taxon>Arecaceae</taxon>
        <taxon>Arecoideae</taxon>
        <taxon>Cocoseae</taxon>
        <taxon>Attaleinae</taxon>
        <taxon>Cocos</taxon>
    </lineage>
</organism>
<evidence type="ECO:0000256" key="3">
    <source>
        <dbReference type="ARBA" id="ARBA00023125"/>
    </source>
</evidence>
<dbReference type="GO" id="GO:0048608">
    <property type="term" value="P:reproductive structure development"/>
    <property type="evidence" value="ECO:0007669"/>
    <property type="project" value="UniProtKB-ARBA"/>
</dbReference>
<dbReference type="PROSITE" id="PS51005">
    <property type="entry name" value="NAC"/>
    <property type="match status" value="1"/>
</dbReference>
<dbReference type="Proteomes" id="UP000797356">
    <property type="component" value="Chromosome 14"/>
</dbReference>
<reference evidence="8" key="1">
    <citation type="journal article" date="2017" name="Gigascience">
        <title>The genome draft of coconut (Cocos nucifera).</title>
        <authorList>
            <person name="Xiao Y."/>
            <person name="Xu P."/>
            <person name="Fan H."/>
            <person name="Baudouin L."/>
            <person name="Xia W."/>
            <person name="Bocs S."/>
            <person name="Xu J."/>
            <person name="Li Q."/>
            <person name="Guo A."/>
            <person name="Zhou L."/>
            <person name="Li J."/>
            <person name="Wu Y."/>
            <person name="Ma Z."/>
            <person name="Armero A."/>
            <person name="Issali A.E."/>
            <person name="Liu N."/>
            <person name="Peng M."/>
            <person name="Yang Y."/>
        </authorList>
    </citation>
    <scope>NUCLEOTIDE SEQUENCE</scope>
    <source>
        <tissue evidence="8">Spear leaf of Hainan Tall coconut</tissue>
    </source>
</reference>
<sequence length="390" mass="42714">MESTDSSLGSLQQQQPQLPPGFRFHPTDEELVVHYLKKKAASAPLPVTIIAEVDLYKFDPWELPGKANFGEQEWYFFSPRDRKYPNGARPNRAATSGYWKATGTDKPILTSRGAQKVGVKKALVFYGGKPPKGIKTDWIMHEYRLADSSPGSSSRPPGSEKSSLRMDDWVLCRIYKKNSSSSSNNNNNARQMDRDREDSMDDRMAPPALTQQAAINTQPNPWPHHQRAPNNYTALLDSDETFFERLLTTEDGLPTNPMTRLAGASTPKMDLSTIPTNNSTRPPKRALTSPCWSDAGMATPPPPKRLQVCNHGNSPSNCTTNNNSNTGAGSNSGSSNSNSNDNGGRTIAALLNQFPQGAAYQHQTILGSLGDGSAIFQQPYQLSGANWSSL</sequence>
<keyword evidence="9" id="KW-1185">Reference proteome</keyword>
<dbReference type="EMBL" id="CM017885">
    <property type="protein sequence ID" value="KAG1368179.1"/>
    <property type="molecule type" value="Genomic_DNA"/>
</dbReference>
<dbReference type="GO" id="GO:0005634">
    <property type="term" value="C:nucleus"/>
    <property type="evidence" value="ECO:0007669"/>
    <property type="project" value="UniProtKB-SubCell"/>
</dbReference>
<keyword evidence="3" id="KW-0238">DNA-binding</keyword>
<evidence type="ECO:0000256" key="2">
    <source>
        <dbReference type="ARBA" id="ARBA00023015"/>
    </source>
</evidence>
<evidence type="ECO:0000256" key="4">
    <source>
        <dbReference type="ARBA" id="ARBA00023163"/>
    </source>
</evidence>
<feature type="compositionally biased region" description="Basic and acidic residues" evidence="6">
    <location>
        <begin position="191"/>
        <end position="203"/>
    </location>
</feature>
<dbReference type="InterPro" id="IPR003441">
    <property type="entry name" value="NAC-dom"/>
</dbReference>
<comment type="subcellular location">
    <subcellularLocation>
        <location evidence="1">Nucleus</location>
    </subcellularLocation>
</comment>
<dbReference type="GO" id="GO:0009791">
    <property type="term" value="P:post-embryonic development"/>
    <property type="evidence" value="ECO:0007669"/>
    <property type="project" value="UniProtKB-ARBA"/>
</dbReference>
<comment type="caution">
    <text evidence="8">The sequence shown here is derived from an EMBL/GenBank/DDBJ whole genome shotgun (WGS) entry which is preliminary data.</text>
</comment>
<evidence type="ECO:0000256" key="5">
    <source>
        <dbReference type="ARBA" id="ARBA00023242"/>
    </source>
</evidence>
<dbReference type="AlphaFoldDB" id="A0A8K0IWJ5"/>
<evidence type="ECO:0000259" key="7">
    <source>
        <dbReference type="PROSITE" id="PS51005"/>
    </source>
</evidence>
<dbReference type="InterPro" id="IPR036093">
    <property type="entry name" value="NAC_dom_sf"/>
</dbReference>
<dbReference type="FunFam" id="2.170.150.80:FF:000005">
    <property type="entry name" value="NAC transcription factor 56"/>
    <property type="match status" value="1"/>
</dbReference>
<feature type="region of interest" description="Disordered" evidence="6">
    <location>
        <begin position="1"/>
        <end position="23"/>
    </location>
</feature>
<feature type="compositionally biased region" description="Low complexity" evidence="6">
    <location>
        <begin position="1"/>
        <end position="16"/>
    </location>
</feature>
<keyword evidence="4" id="KW-0804">Transcription</keyword>
<feature type="region of interest" description="Disordered" evidence="6">
    <location>
        <begin position="177"/>
        <end position="203"/>
    </location>
</feature>
<accession>A0A8K0IWJ5</accession>
<evidence type="ECO:0000256" key="6">
    <source>
        <dbReference type="SAM" id="MobiDB-lite"/>
    </source>
</evidence>
<proteinExistence type="predicted"/>